<dbReference type="AlphaFoldDB" id="A0A934TQL7"/>
<dbReference type="PANTHER" id="PTHR46268">
    <property type="entry name" value="STRESS RESPONSE PROTEIN NHAX"/>
    <property type="match status" value="1"/>
</dbReference>
<dbReference type="PANTHER" id="PTHR46268:SF15">
    <property type="entry name" value="UNIVERSAL STRESS PROTEIN HP_0031"/>
    <property type="match status" value="1"/>
</dbReference>
<sequence length="280" mass="30053">MKTSLRQILVHLDATAPAVPRLTAARRIAQQQGASLAALYAVTPMLVQLPYAPEAGPTVAAALLAIEEERRTRVLKAFDAEMTLPGPMATWTQTDDLPTVGAVAQQAFYADLLVLGQHDPADAAAHCVPPDFVESVVIASGRPAVVLPSIGWTRPIGENIAIAWKETPESARALQAAMPFLQRAGRVHVLSWSEEEAPRLGGKGLDLQGYLRVHGVEAVFHHGGKAREELGEILLSRVFDLGCDLLVMGCYGHGRAREWVLGGVSRTLLSSMTLPVLMAH</sequence>
<name>A0A934TQL7_9BURK</name>
<evidence type="ECO:0000313" key="4">
    <source>
        <dbReference type="Proteomes" id="UP000630528"/>
    </source>
</evidence>
<comment type="similarity">
    <text evidence="1">Belongs to the universal stress protein A family.</text>
</comment>
<reference evidence="3" key="2">
    <citation type="submission" date="2021-01" db="EMBL/GenBank/DDBJ databases">
        <authorList>
            <person name="Kang M."/>
        </authorList>
    </citation>
    <scope>NUCLEOTIDE SEQUENCE</scope>
    <source>
        <strain evidence="3">KACC 17527</strain>
    </source>
</reference>
<evidence type="ECO:0000256" key="1">
    <source>
        <dbReference type="ARBA" id="ARBA00008791"/>
    </source>
</evidence>
<dbReference type="RefSeq" id="WP_201166677.1">
    <property type="nucleotide sequence ID" value="NZ_JAEPWM010000001.1"/>
</dbReference>
<dbReference type="SUPFAM" id="SSF52402">
    <property type="entry name" value="Adenine nucleotide alpha hydrolases-like"/>
    <property type="match status" value="2"/>
</dbReference>
<protein>
    <submittedName>
        <fullName evidence="3">Universal stress protein</fullName>
    </submittedName>
</protein>
<gene>
    <name evidence="3" type="ORF">JJB11_04450</name>
</gene>
<dbReference type="Proteomes" id="UP000630528">
    <property type="component" value="Unassembled WGS sequence"/>
</dbReference>
<dbReference type="Pfam" id="PF00582">
    <property type="entry name" value="Usp"/>
    <property type="match status" value="1"/>
</dbReference>
<reference evidence="3" key="1">
    <citation type="journal article" date="2012" name="J. Microbiol. Biotechnol.">
        <title>Ramlibacter ginsenosidimutans sp. nov., with ginsenoside-converting activity.</title>
        <authorList>
            <person name="Wang L."/>
            <person name="An D.S."/>
            <person name="Kim S.G."/>
            <person name="Jin F.X."/>
            <person name="Kim S.C."/>
            <person name="Lee S.T."/>
            <person name="Im W.T."/>
        </authorList>
    </citation>
    <scope>NUCLEOTIDE SEQUENCE</scope>
    <source>
        <strain evidence="3">KACC 17527</strain>
    </source>
</reference>
<feature type="domain" description="UspA" evidence="2">
    <location>
        <begin position="227"/>
        <end position="279"/>
    </location>
</feature>
<comment type="caution">
    <text evidence="3">The sequence shown here is derived from an EMBL/GenBank/DDBJ whole genome shotgun (WGS) entry which is preliminary data.</text>
</comment>
<proteinExistence type="inferred from homology"/>
<organism evidence="3 4">
    <name type="scientific">Ramlibacter ginsenosidimutans</name>
    <dbReference type="NCBI Taxonomy" id="502333"/>
    <lineage>
        <taxon>Bacteria</taxon>
        <taxon>Pseudomonadati</taxon>
        <taxon>Pseudomonadota</taxon>
        <taxon>Betaproteobacteria</taxon>
        <taxon>Burkholderiales</taxon>
        <taxon>Comamonadaceae</taxon>
        <taxon>Ramlibacter</taxon>
    </lineage>
</organism>
<dbReference type="CDD" id="cd00293">
    <property type="entry name" value="USP-like"/>
    <property type="match status" value="1"/>
</dbReference>
<evidence type="ECO:0000259" key="2">
    <source>
        <dbReference type="Pfam" id="PF00582"/>
    </source>
</evidence>
<keyword evidence="4" id="KW-1185">Reference proteome</keyword>
<dbReference type="Gene3D" id="3.40.50.12370">
    <property type="match status" value="1"/>
</dbReference>
<dbReference type="InterPro" id="IPR006016">
    <property type="entry name" value="UspA"/>
</dbReference>
<accession>A0A934TQL7</accession>
<evidence type="ECO:0000313" key="3">
    <source>
        <dbReference type="EMBL" id="MBK6005335.1"/>
    </source>
</evidence>
<dbReference type="EMBL" id="JAEPWM010000001">
    <property type="protein sequence ID" value="MBK6005335.1"/>
    <property type="molecule type" value="Genomic_DNA"/>
</dbReference>